<sequence length="557" mass="63510">MFMTKTSHSKIYSTESGITGGGFFKTHPLHFTKEQLEWIENIQLPKRLFLISATEFDDRYLYLHDDWRYRFSGNNLAILFSTGKYFCDLSPVSLKLLKYLTIAYINENSASVADKFAQFVATTFKQIEVITRESLIEKMQMLVAKTERNHSDSSQFYYTLYALRKLDRNGFFESKDDSDELEDLLLEVPRPRNNNWARYQNLDLVIPEEVCLMIENGIQRWASKLCPKIDVEENKNIHLETVRKTIKIDTLRDCIIIGIVYYIGARPVQIGKLSGGDFIVDTENKYGMRYSVLVPYAKKSKLTIDRVRVAIPEELGKLILLYKYLVGIGDTDPMFSIIVSSMKMVEASLKKMLFRFSPQEIQEAVKNDDYQLPVYTASLFRHNVGHSMAMSGASAPEIAYILGQSSYVVADRYIAATPELADIREAALGRNPVFKNMMALMLTGNLVHSSEWEGRNVAGSIGGQLHYHLGGCNYEEDICPFAQGRGCYGCLYFKPFIDGNHKKVFLSLNDEIQNVRDVADDAGILNHPLLKELVRRKEHVNQVMARIEMAKAGGLFN</sequence>
<geneLocation type="plasmid" evidence="2">
    <name>pM-64-4467-1</name>
</geneLocation>
<dbReference type="AlphaFoldDB" id="A0A7T8R1G9"/>
<dbReference type="Gene3D" id="1.10.443.10">
    <property type="entry name" value="Intergrase catalytic core"/>
    <property type="match status" value="1"/>
</dbReference>
<dbReference type="GO" id="GO:0015074">
    <property type="term" value="P:DNA integration"/>
    <property type="evidence" value="ECO:0007669"/>
    <property type="project" value="InterPro"/>
</dbReference>
<keyword evidence="1" id="KW-0233">DNA recombination</keyword>
<dbReference type="EMBL" id="MT773679">
    <property type="protein sequence ID" value="QQP62795.1"/>
    <property type="molecule type" value="Genomic_DNA"/>
</dbReference>
<keyword evidence="2" id="KW-0614">Plasmid</keyword>
<accession>A0A7T8R1G9</accession>
<organism evidence="2">
    <name type="scientific">Escherichia coli</name>
    <dbReference type="NCBI Taxonomy" id="562"/>
    <lineage>
        <taxon>Bacteria</taxon>
        <taxon>Pseudomonadati</taxon>
        <taxon>Pseudomonadota</taxon>
        <taxon>Gammaproteobacteria</taxon>
        <taxon>Enterobacterales</taxon>
        <taxon>Enterobacteriaceae</taxon>
        <taxon>Escherichia</taxon>
    </lineage>
</organism>
<dbReference type="InterPro" id="IPR013762">
    <property type="entry name" value="Integrase-like_cat_sf"/>
</dbReference>
<dbReference type="GO" id="GO:0003677">
    <property type="term" value="F:DNA binding"/>
    <property type="evidence" value="ECO:0007669"/>
    <property type="project" value="InterPro"/>
</dbReference>
<dbReference type="GO" id="GO:0006310">
    <property type="term" value="P:DNA recombination"/>
    <property type="evidence" value="ECO:0007669"/>
    <property type="project" value="UniProtKB-KW"/>
</dbReference>
<evidence type="ECO:0000256" key="1">
    <source>
        <dbReference type="ARBA" id="ARBA00023172"/>
    </source>
</evidence>
<evidence type="ECO:0008006" key="3">
    <source>
        <dbReference type="Google" id="ProtNLM"/>
    </source>
</evidence>
<reference evidence="2" key="1">
    <citation type="submission" date="2020-07" db="EMBL/GenBank/DDBJ databases">
        <title>Fecal carriage and genetic characterization of CTX-M-1/9/1-producing Escherichia coli from healthy humans in Hangzhou, China.</title>
        <authorList>
            <person name="Chen J."/>
        </authorList>
    </citation>
    <scope>NUCLEOTIDE SEQUENCE</scope>
    <source>
        <strain evidence="2">4467-1</strain>
        <plasmid evidence="2">pM-64-4467-1</plasmid>
    </source>
</reference>
<evidence type="ECO:0000313" key="2">
    <source>
        <dbReference type="EMBL" id="QQP62795.1"/>
    </source>
</evidence>
<protein>
    <recommendedName>
        <fullName evidence="3">Site-specific integrase</fullName>
    </recommendedName>
</protein>
<proteinExistence type="predicted"/>
<name>A0A7T8R1G9_ECOLX</name>
<dbReference type="InterPro" id="IPR011010">
    <property type="entry name" value="DNA_brk_join_enz"/>
</dbReference>
<dbReference type="SUPFAM" id="SSF56349">
    <property type="entry name" value="DNA breaking-rejoining enzymes"/>
    <property type="match status" value="1"/>
</dbReference>